<dbReference type="Proteomes" id="UP000000305">
    <property type="component" value="Unassembled WGS sequence"/>
</dbReference>
<name>E9GSI1_DAPPU</name>
<evidence type="ECO:0000313" key="2">
    <source>
        <dbReference type="EMBL" id="EFX77429.1"/>
    </source>
</evidence>
<sequence>MSATKVKSLLPPPSVESSFSSSGSCSAEGSVPSDCSTKTSPGNSPAHLPRNRPKSMIPKIQLPPRPSSAQQRPANSKHRLSLGKPVSLKEIRSSSVGNPPLKEDQ</sequence>
<evidence type="ECO:0000256" key="1">
    <source>
        <dbReference type="SAM" id="MobiDB-lite"/>
    </source>
</evidence>
<dbReference type="EMBL" id="GL732562">
    <property type="protein sequence ID" value="EFX77429.1"/>
    <property type="molecule type" value="Genomic_DNA"/>
</dbReference>
<dbReference type="InParanoid" id="E9GSI1"/>
<dbReference type="AlphaFoldDB" id="E9GSI1"/>
<gene>
    <name evidence="2" type="ORF">DAPPUDRAFT_106018</name>
</gene>
<proteinExistence type="predicted"/>
<feature type="non-terminal residue" evidence="2">
    <location>
        <position position="105"/>
    </location>
</feature>
<feature type="compositionally biased region" description="Low complexity" evidence="1">
    <location>
        <begin position="15"/>
        <end position="33"/>
    </location>
</feature>
<reference evidence="2 3" key="1">
    <citation type="journal article" date="2011" name="Science">
        <title>The ecoresponsive genome of Daphnia pulex.</title>
        <authorList>
            <person name="Colbourne J.K."/>
            <person name="Pfrender M.E."/>
            <person name="Gilbert D."/>
            <person name="Thomas W.K."/>
            <person name="Tucker A."/>
            <person name="Oakley T.H."/>
            <person name="Tokishita S."/>
            <person name="Aerts A."/>
            <person name="Arnold G.J."/>
            <person name="Basu M.K."/>
            <person name="Bauer D.J."/>
            <person name="Caceres C.E."/>
            <person name="Carmel L."/>
            <person name="Casola C."/>
            <person name="Choi J.H."/>
            <person name="Detter J.C."/>
            <person name="Dong Q."/>
            <person name="Dusheyko S."/>
            <person name="Eads B.D."/>
            <person name="Frohlich T."/>
            <person name="Geiler-Samerotte K.A."/>
            <person name="Gerlach D."/>
            <person name="Hatcher P."/>
            <person name="Jogdeo S."/>
            <person name="Krijgsveld J."/>
            <person name="Kriventseva E.V."/>
            <person name="Kultz D."/>
            <person name="Laforsch C."/>
            <person name="Lindquist E."/>
            <person name="Lopez J."/>
            <person name="Manak J.R."/>
            <person name="Muller J."/>
            <person name="Pangilinan J."/>
            <person name="Patwardhan R.P."/>
            <person name="Pitluck S."/>
            <person name="Pritham E.J."/>
            <person name="Rechtsteiner A."/>
            <person name="Rho M."/>
            <person name="Rogozin I.B."/>
            <person name="Sakarya O."/>
            <person name="Salamov A."/>
            <person name="Schaack S."/>
            <person name="Shapiro H."/>
            <person name="Shiga Y."/>
            <person name="Skalitzky C."/>
            <person name="Smith Z."/>
            <person name="Souvorov A."/>
            <person name="Sung W."/>
            <person name="Tang Z."/>
            <person name="Tsuchiya D."/>
            <person name="Tu H."/>
            <person name="Vos H."/>
            <person name="Wang M."/>
            <person name="Wolf Y.I."/>
            <person name="Yamagata H."/>
            <person name="Yamada T."/>
            <person name="Ye Y."/>
            <person name="Shaw J.R."/>
            <person name="Andrews J."/>
            <person name="Crease T.J."/>
            <person name="Tang H."/>
            <person name="Lucas S.M."/>
            <person name="Robertson H.M."/>
            <person name="Bork P."/>
            <person name="Koonin E.V."/>
            <person name="Zdobnov E.M."/>
            <person name="Grigoriev I.V."/>
            <person name="Lynch M."/>
            <person name="Boore J.L."/>
        </authorList>
    </citation>
    <scope>NUCLEOTIDE SEQUENCE [LARGE SCALE GENOMIC DNA]</scope>
</reference>
<accession>E9GSI1</accession>
<protein>
    <submittedName>
        <fullName evidence="2">Uncharacterized protein</fullName>
    </submittedName>
</protein>
<feature type="region of interest" description="Disordered" evidence="1">
    <location>
        <begin position="1"/>
        <end position="105"/>
    </location>
</feature>
<dbReference type="KEGG" id="dpx:DAPPUDRAFT_106018"/>
<organism evidence="2 3">
    <name type="scientific">Daphnia pulex</name>
    <name type="common">Water flea</name>
    <dbReference type="NCBI Taxonomy" id="6669"/>
    <lineage>
        <taxon>Eukaryota</taxon>
        <taxon>Metazoa</taxon>
        <taxon>Ecdysozoa</taxon>
        <taxon>Arthropoda</taxon>
        <taxon>Crustacea</taxon>
        <taxon>Branchiopoda</taxon>
        <taxon>Diplostraca</taxon>
        <taxon>Cladocera</taxon>
        <taxon>Anomopoda</taxon>
        <taxon>Daphniidae</taxon>
        <taxon>Daphnia</taxon>
    </lineage>
</organism>
<keyword evidence="3" id="KW-1185">Reference proteome</keyword>
<dbReference type="HOGENOM" id="CLU_2243181_0_0_1"/>
<evidence type="ECO:0000313" key="3">
    <source>
        <dbReference type="Proteomes" id="UP000000305"/>
    </source>
</evidence>
<feature type="compositionally biased region" description="Polar residues" evidence="1">
    <location>
        <begin position="34"/>
        <end position="43"/>
    </location>
</feature>